<dbReference type="Proteomes" id="UP000749559">
    <property type="component" value="Unassembled WGS sequence"/>
</dbReference>
<evidence type="ECO:0000313" key="2">
    <source>
        <dbReference type="Proteomes" id="UP000749559"/>
    </source>
</evidence>
<organism evidence="1 2">
    <name type="scientific">Owenia fusiformis</name>
    <name type="common">Polychaete worm</name>
    <dbReference type="NCBI Taxonomy" id="6347"/>
    <lineage>
        <taxon>Eukaryota</taxon>
        <taxon>Metazoa</taxon>
        <taxon>Spiralia</taxon>
        <taxon>Lophotrochozoa</taxon>
        <taxon>Annelida</taxon>
        <taxon>Polychaeta</taxon>
        <taxon>Sedentaria</taxon>
        <taxon>Canalipalpata</taxon>
        <taxon>Sabellida</taxon>
        <taxon>Oweniida</taxon>
        <taxon>Oweniidae</taxon>
        <taxon>Owenia</taxon>
    </lineage>
</organism>
<keyword evidence="2" id="KW-1185">Reference proteome</keyword>
<dbReference type="OrthoDB" id="691673at2759"/>
<name>A0A8S4N3P2_OWEFU</name>
<reference evidence="1" key="1">
    <citation type="submission" date="2022-03" db="EMBL/GenBank/DDBJ databases">
        <authorList>
            <person name="Martin C."/>
        </authorList>
    </citation>
    <scope>NUCLEOTIDE SEQUENCE</scope>
</reference>
<dbReference type="AlphaFoldDB" id="A0A8S4N3P2"/>
<evidence type="ECO:0000313" key="1">
    <source>
        <dbReference type="EMBL" id="CAH1775702.1"/>
    </source>
</evidence>
<dbReference type="EMBL" id="CAIIXF020000001">
    <property type="protein sequence ID" value="CAH1775702.1"/>
    <property type="molecule type" value="Genomic_DNA"/>
</dbReference>
<gene>
    <name evidence="1" type="ORF">OFUS_LOCUS2971</name>
</gene>
<protein>
    <submittedName>
        <fullName evidence="1">Uncharacterized protein</fullName>
    </submittedName>
</protein>
<proteinExistence type="predicted"/>
<sequence length="148" mass="16792">MSYSSSATELTNGVEGAVHCGSGMKRRRTEDSDCNDNEVYVKQGRNFLTILGNSHTFLSEQWKPDLCTLYKPLTEDIMINMRNIEQVTFSTGSHFLADVGGSYDRSQQGCSINMWRYDPNQKHLYIAKSLFFNNAQLYDAVRRCLAGL</sequence>
<accession>A0A8S4N3P2</accession>
<comment type="caution">
    <text evidence="1">The sequence shown here is derived from an EMBL/GenBank/DDBJ whole genome shotgun (WGS) entry which is preliminary data.</text>
</comment>